<organism evidence="2 3">
    <name type="scientific">Candidatus Rickettsiella viridis</name>
    <dbReference type="NCBI Taxonomy" id="676208"/>
    <lineage>
        <taxon>Bacteria</taxon>
        <taxon>Pseudomonadati</taxon>
        <taxon>Pseudomonadota</taxon>
        <taxon>Gammaproteobacteria</taxon>
        <taxon>Legionellales</taxon>
        <taxon>Coxiellaceae</taxon>
        <taxon>Rickettsiella</taxon>
    </lineage>
</organism>
<dbReference type="PROSITE" id="PS50011">
    <property type="entry name" value="PROTEIN_KINASE_DOM"/>
    <property type="match status" value="1"/>
</dbReference>
<dbReference type="KEGG" id="rvi:RVIR1_05780"/>
<evidence type="ECO:0000259" key="1">
    <source>
        <dbReference type="PROSITE" id="PS50011"/>
    </source>
</evidence>
<dbReference type="Gene3D" id="1.10.510.10">
    <property type="entry name" value="Transferase(Phosphotransferase) domain 1"/>
    <property type="match status" value="1"/>
</dbReference>
<dbReference type="Pfam" id="PF00069">
    <property type="entry name" value="Pkinase"/>
    <property type="match status" value="1"/>
</dbReference>
<name>A0A2Z5UVT7_9COXI</name>
<dbReference type="InterPro" id="IPR008271">
    <property type="entry name" value="Ser/Thr_kinase_AS"/>
</dbReference>
<keyword evidence="3" id="KW-1185">Reference proteome</keyword>
<dbReference type="GO" id="GO:0004674">
    <property type="term" value="F:protein serine/threonine kinase activity"/>
    <property type="evidence" value="ECO:0007669"/>
    <property type="project" value="UniProtKB-KW"/>
</dbReference>
<keyword evidence="2" id="KW-0418">Kinase</keyword>
<evidence type="ECO:0000313" key="3">
    <source>
        <dbReference type="Proteomes" id="UP000282483"/>
    </source>
</evidence>
<reference evidence="2 3" key="1">
    <citation type="submission" date="2017-03" db="EMBL/GenBank/DDBJ databases">
        <title>The genome sequence of Candidatus Rickettsiella viridis.</title>
        <authorList>
            <person name="Nikoh N."/>
            <person name="Tsuchida T."/>
            <person name="Yamaguchi K."/>
            <person name="Maeda T."/>
            <person name="Shigenobu S."/>
            <person name="Fukatsu T."/>
        </authorList>
    </citation>
    <scope>NUCLEOTIDE SEQUENCE [LARGE SCALE GENOMIC DNA]</scope>
    <source>
        <strain evidence="2 3">Ap-RA04</strain>
    </source>
</reference>
<dbReference type="EMBL" id="AP018005">
    <property type="protein sequence ID" value="BBB15080.1"/>
    <property type="molecule type" value="Genomic_DNA"/>
</dbReference>
<keyword evidence="2" id="KW-0808">Transferase</keyword>
<proteinExistence type="predicted"/>
<dbReference type="PROSITE" id="PS00108">
    <property type="entry name" value="PROTEIN_KINASE_ST"/>
    <property type="match status" value="1"/>
</dbReference>
<protein>
    <submittedName>
        <fullName evidence="2">Serine/threonine protein kinase</fullName>
    </submittedName>
</protein>
<dbReference type="GO" id="GO:0005524">
    <property type="term" value="F:ATP binding"/>
    <property type="evidence" value="ECO:0007669"/>
    <property type="project" value="InterPro"/>
</dbReference>
<sequence length="341" mass="38768">MQPGNTLSGLTLDITDETGNRITLENASILCRERHSTKKDPNKIKRLGYRFEVFTHECLGRGDFGQIHPISATLKLNEQGRIEIIKSAKQRVLKILFNPTRFEPDETDIGVNIPYLHMKPSIKKRRYIVMRKIPGKTLDKLLYSPDIENLPEKTKLLLLIGLLETLQNLHKQNIFHNDLKLDNIIVNFEAGLLPKLYIIDFGAAIQLGHKDYQASAADINDIIKIFHETARALKIDNLELNQLMDNMIACLSPHLVLQNTIDKLRAIYSSLLESNKVTIITIEETNKPEKTENKLTMDPNNLSGIVYSSVQFFKKMISYSLENSCSSETNSHNKNYLGGLV</sequence>
<dbReference type="Proteomes" id="UP000282483">
    <property type="component" value="Chromosome"/>
</dbReference>
<dbReference type="AlphaFoldDB" id="A0A2Z5UVT7"/>
<accession>A0A2Z5UVT7</accession>
<feature type="domain" description="Protein kinase" evidence="1">
    <location>
        <begin position="53"/>
        <end position="341"/>
    </location>
</feature>
<dbReference type="InterPro" id="IPR011009">
    <property type="entry name" value="Kinase-like_dom_sf"/>
</dbReference>
<evidence type="ECO:0000313" key="2">
    <source>
        <dbReference type="EMBL" id="BBB15080.1"/>
    </source>
</evidence>
<dbReference type="InterPro" id="IPR000719">
    <property type="entry name" value="Prot_kinase_dom"/>
</dbReference>
<dbReference type="SMART" id="SM00220">
    <property type="entry name" value="S_TKc"/>
    <property type="match status" value="1"/>
</dbReference>
<dbReference type="PANTHER" id="PTHR44167">
    <property type="entry name" value="OVARIAN-SPECIFIC SERINE/THREONINE-PROTEIN KINASE LOK-RELATED"/>
    <property type="match status" value="1"/>
</dbReference>
<gene>
    <name evidence="2" type="ORF">RVIR1_05780</name>
</gene>
<dbReference type="PANTHER" id="PTHR44167:SF24">
    <property type="entry name" value="SERINE_THREONINE-PROTEIN KINASE CHK2"/>
    <property type="match status" value="1"/>
</dbReference>
<keyword evidence="2" id="KW-0723">Serine/threonine-protein kinase</keyword>
<dbReference type="SUPFAM" id="SSF56112">
    <property type="entry name" value="Protein kinase-like (PK-like)"/>
    <property type="match status" value="1"/>
</dbReference>